<dbReference type="InterPro" id="IPR052535">
    <property type="entry name" value="Bacilysin_H2HPP_isomerase"/>
</dbReference>
<dbReference type="PANTHER" id="PTHR40112:SF1">
    <property type="entry name" value="H2HPP ISOMERASE"/>
    <property type="match status" value="1"/>
</dbReference>
<proteinExistence type="predicted"/>
<dbReference type="PIRSF" id="PIRSF029883">
    <property type="entry name" value="KdgF"/>
    <property type="match status" value="1"/>
</dbReference>
<comment type="caution">
    <text evidence="2">The sequence shown here is derived from an EMBL/GenBank/DDBJ whole genome shotgun (WGS) entry which is preliminary data.</text>
</comment>
<dbReference type="PANTHER" id="PTHR40112">
    <property type="entry name" value="H2HPP ISOMERASE"/>
    <property type="match status" value="1"/>
</dbReference>
<dbReference type="GO" id="GO:0051213">
    <property type="term" value="F:dioxygenase activity"/>
    <property type="evidence" value="ECO:0007669"/>
    <property type="project" value="UniProtKB-KW"/>
</dbReference>
<keyword evidence="3" id="KW-1185">Reference proteome</keyword>
<evidence type="ECO:0000313" key="3">
    <source>
        <dbReference type="Proteomes" id="UP000248326"/>
    </source>
</evidence>
<dbReference type="Pfam" id="PF07883">
    <property type="entry name" value="Cupin_2"/>
    <property type="match status" value="1"/>
</dbReference>
<reference evidence="2 3" key="1">
    <citation type="submission" date="2018-06" db="EMBL/GenBank/DDBJ databases">
        <title>Genomic Encyclopedia of Type Strains, Phase IV (KMG-IV): sequencing the most valuable type-strain genomes for metagenomic binning, comparative biology and taxonomic classification.</title>
        <authorList>
            <person name="Goeker M."/>
        </authorList>
    </citation>
    <scope>NUCLEOTIDE SEQUENCE [LARGE SCALE GENOMIC DNA]</scope>
    <source>
        <strain evidence="2 3">DSM 18048</strain>
    </source>
</reference>
<sequence>MEAHNYDWQSVPREQVNETFVRQLITGGGVMLARLELKVGCVVPVHSHHNEQVSTVLSGRIKFFLGERELILGPGETLVIPPHVSHGAEVLEDFVGFDIFNPPREDWINGSDAYLRK</sequence>
<evidence type="ECO:0000313" key="2">
    <source>
        <dbReference type="EMBL" id="PYE54828.1"/>
    </source>
</evidence>
<keyword evidence="2" id="KW-0560">Oxidoreductase</keyword>
<dbReference type="InterPro" id="IPR025499">
    <property type="entry name" value="KdgF"/>
</dbReference>
<dbReference type="Gene3D" id="2.60.120.10">
    <property type="entry name" value="Jelly Rolls"/>
    <property type="match status" value="1"/>
</dbReference>
<accession>A0A318S9D1</accession>
<dbReference type="InterPro" id="IPR011051">
    <property type="entry name" value="RmlC_Cupin_sf"/>
</dbReference>
<protein>
    <submittedName>
        <fullName evidence="2">Quercetin dioxygenase-like cupin family protein</fullName>
    </submittedName>
</protein>
<dbReference type="SUPFAM" id="SSF51182">
    <property type="entry name" value="RmlC-like cupins"/>
    <property type="match status" value="1"/>
</dbReference>
<gene>
    <name evidence="2" type="ORF">DES52_10499</name>
</gene>
<dbReference type="InterPro" id="IPR014710">
    <property type="entry name" value="RmlC-like_jellyroll"/>
</dbReference>
<name>A0A318S9D1_9DEIO</name>
<dbReference type="Proteomes" id="UP000248326">
    <property type="component" value="Unassembled WGS sequence"/>
</dbReference>
<evidence type="ECO:0000259" key="1">
    <source>
        <dbReference type="Pfam" id="PF07883"/>
    </source>
</evidence>
<organism evidence="2 3">
    <name type="scientific">Deinococcus yavapaiensis KR-236</name>
    <dbReference type="NCBI Taxonomy" id="694435"/>
    <lineage>
        <taxon>Bacteria</taxon>
        <taxon>Thermotogati</taxon>
        <taxon>Deinococcota</taxon>
        <taxon>Deinococci</taxon>
        <taxon>Deinococcales</taxon>
        <taxon>Deinococcaceae</taxon>
        <taxon>Deinococcus</taxon>
    </lineage>
</organism>
<keyword evidence="2" id="KW-0223">Dioxygenase</keyword>
<dbReference type="AlphaFoldDB" id="A0A318S9D1"/>
<feature type="domain" description="Cupin type-2" evidence="1">
    <location>
        <begin position="35"/>
        <end position="89"/>
    </location>
</feature>
<dbReference type="CDD" id="cd02238">
    <property type="entry name" value="cupin_KdgF"/>
    <property type="match status" value="1"/>
</dbReference>
<dbReference type="InterPro" id="IPR013096">
    <property type="entry name" value="Cupin_2"/>
</dbReference>
<dbReference type="EMBL" id="QJSX01000004">
    <property type="protein sequence ID" value="PYE54828.1"/>
    <property type="molecule type" value="Genomic_DNA"/>
</dbReference>
<dbReference type="RefSeq" id="WP_211317871.1">
    <property type="nucleotide sequence ID" value="NZ_QJSX01000004.1"/>
</dbReference>